<reference evidence="1" key="2">
    <citation type="journal article" date="2017" name="Genome Announc.">
        <title>High-Quality Draft Genome Sequence of Burkholderia contaminans CH-1, a Gram-Negative Bacterium That Metabolizes 2-Azahypoxanthine, a Plant Growth-Regulating Compound.</title>
        <authorList>
            <person name="Choi J.-H."/>
            <person name="Sugiura H."/>
            <person name="Moriuchi R."/>
            <person name="Kawagishi H."/>
            <person name="Dohra H."/>
        </authorList>
    </citation>
    <scope>NUCLEOTIDE SEQUENCE</scope>
    <source>
        <strain evidence="1">CH-1</strain>
        <plasmid evidence="1">pBC453</plasmid>
    </source>
</reference>
<dbReference type="AlphaFoldDB" id="A0A250LLH1"/>
<evidence type="ECO:0000313" key="1">
    <source>
        <dbReference type="EMBL" id="BBA45374.1"/>
    </source>
</evidence>
<sequence>MDPTVFDAVRFLVNQARLTGIGSLAALRSDAIAAGFVPDDVDTAIAVWAGYERGKCAPPVND</sequence>
<accession>A0A250LLH1</accession>
<reference evidence="1" key="1">
    <citation type="journal article" date="2016" name="Biosci. Biotechnol. Biochem.">
        <title>Bioconversion of AHX to AOH by resting cells of Burkholderia contaminans CH-1.</title>
        <authorList>
            <person name="Choi J.H."/>
            <person name="Kikuchi A."/>
            <person name="Pumkaeo P."/>
            <person name="Hirai H."/>
            <person name="Tokuyama S."/>
            <person name="Kawagishi H."/>
        </authorList>
    </citation>
    <scope>NUCLEOTIDE SEQUENCE</scope>
    <source>
        <strain evidence="1">CH-1</strain>
        <plasmid evidence="1">pBC453</plasmid>
    </source>
</reference>
<keyword evidence="1" id="KW-0614">Plasmid</keyword>
<protein>
    <submittedName>
        <fullName evidence="1">Uncharacterized protein</fullName>
    </submittedName>
</protein>
<name>A0A250LLH1_9BURK</name>
<geneLocation type="plasmid" evidence="1">
    <name>pBC453</name>
</geneLocation>
<organism evidence="1">
    <name type="scientific">Burkholderia contaminans</name>
    <dbReference type="NCBI Taxonomy" id="488447"/>
    <lineage>
        <taxon>Bacteria</taxon>
        <taxon>Pseudomonadati</taxon>
        <taxon>Pseudomonadota</taxon>
        <taxon>Betaproteobacteria</taxon>
        <taxon>Burkholderiales</taxon>
        <taxon>Burkholderiaceae</taxon>
        <taxon>Burkholderia</taxon>
        <taxon>Burkholderia cepacia complex</taxon>
    </lineage>
</organism>
<gene>
    <name evidence="1" type="ORF">BCCH1_78850</name>
</gene>
<dbReference type="EMBL" id="AP018360">
    <property type="protein sequence ID" value="BBA45374.1"/>
    <property type="molecule type" value="Genomic_DNA"/>
</dbReference>
<proteinExistence type="predicted"/>